<dbReference type="Pfam" id="PF13472">
    <property type="entry name" value="Lipase_GDSL_2"/>
    <property type="match status" value="1"/>
</dbReference>
<dbReference type="InterPro" id="IPR013830">
    <property type="entry name" value="SGNH_hydro"/>
</dbReference>
<dbReference type="PANTHER" id="PTHR30383">
    <property type="entry name" value="THIOESTERASE 1/PROTEASE 1/LYSOPHOSPHOLIPASE L1"/>
    <property type="match status" value="1"/>
</dbReference>
<dbReference type="Gene3D" id="3.40.50.1110">
    <property type="entry name" value="SGNH hydrolase"/>
    <property type="match status" value="1"/>
</dbReference>
<proteinExistence type="predicted"/>
<dbReference type="SUPFAM" id="SSF52266">
    <property type="entry name" value="SGNH hydrolase"/>
    <property type="match status" value="1"/>
</dbReference>
<dbReference type="RefSeq" id="WP_203852299.1">
    <property type="nucleotide sequence ID" value="NZ_BAAAVW010000010.1"/>
</dbReference>
<organism evidence="2 3">
    <name type="scientific">Dactylosporangium siamense</name>
    <dbReference type="NCBI Taxonomy" id="685454"/>
    <lineage>
        <taxon>Bacteria</taxon>
        <taxon>Bacillati</taxon>
        <taxon>Actinomycetota</taxon>
        <taxon>Actinomycetes</taxon>
        <taxon>Micromonosporales</taxon>
        <taxon>Micromonosporaceae</taxon>
        <taxon>Dactylosporangium</taxon>
    </lineage>
</organism>
<dbReference type="EMBL" id="BONQ01000137">
    <property type="protein sequence ID" value="GIG50656.1"/>
    <property type="molecule type" value="Genomic_DNA"/>
</dbReference>
<dbReference type="Gene3D" id="2.60.120.260">
    <property type="entry name" value="Galactose-binding domain-like"/>
    <property type="match status" value="1"/>
</dbReference>
<dbReference type="GO" id="GO:0004622">
    <property type="term" value="F:phosphatidylcholine lysophospholipase activity"/>
    <property type="evidence" value="ECO:0007669"/>
    <property type="project" value="TreeGrafter"/>
</dbReference>
<dbReference type="InterPro" id="IPR051532">
    <property type="entry name" value="Ester_Hydrolysis_Enzymes"/>
</dbReference>
<protein>
    <recommendedName>
        <fullName evidence="1">SGNH hydrolase-type esterase domain-containing protein</fullName>
    </recommendedName>
</protein>
<dbReference type="CDD" id="cd01833">
    <property type="entry name" value="XynB_like"/>
    <property type="match status" value="1"/>
</dbReference>
<dbReference type="PANTHER" id="PTHR30383:SF5">
    <property type="entry name" value="SGNH HYDROLASE-TYPE ESTERASE DOMAIN-CONTAINING PROTEIN"/>
    <property type="match status" value="1"/>
</dbReference>
<name>A0A919PUA9_9ACTN</name>
<evidence type="ECO:0000259" key="1">
    <source>
        <dbReference type="Pfam" id="PF13472"/>
    </source>
</evidence>
<reference evidence="2" key="1">
    <citation type="submission" date="2021-01" db="EMBL/GenBank/DDBJ databases">
        <title>Whole genome shotgun sequence of Dactylosporangium siamense NBRC 106093.</title>
        <authorList>
            <person name="Komaki H."/>
            <person name="Tamura T."/>
        </authorList>
    </citation>
    <scope>NUCLEOTIDE SEQUENCE</scope>
    <source>
        <strain evidence="2">NBRC 106093</strain>
    </source>
</reference>
<gene>
    <name evidence="2" type="ORF">Dsi01nite_086970</name>
</gene>
<feature type="domain" description="SGNH hydrolase-type esterase" evidence="1">
    <location>
        <begin position="38"/>
        <end position="215"/>
    </location>
</feature>
<dbReference type="InterPro" id="IPR036514">
    <property type="entry name" value="SGNH_hydro_sf"/>
</dbReference>
<evidence type="ECO:0000313" key="3">
    <source>
        <dbReference type="Proteomes" id="UP000660611"/>
    </source>
</evidence>
<evidence type="ECO:0000313" key="2">
    <source>
        <dbReference type="EMBL" id="GIG50656.1"/>
    </source>
</evidence>
<dbReference type="Proteomes" id="UP000660611">
    <property type="component" value="Unassembled WGS sequence"/>
</dbReference>
<sequence length="419" mass="44219">MRSYTRVMTVVVAAATTVGAVLFPAVARAATPVRIMPLGASITWGTSSTDGNGYREALRKHLVDDAGLAVDLVGSQRSGTAADNDNEGHPGYRVDGIAAGADAWVAAARPDVVLLNVGTNDMLQNYDLPNAPARLSALIDQVLRAAPAATVVVSTLVPNPDATVESRVRAYNAQLPGIVQAKAAAGKKVRLADFYANLTLADIGPDRIHPTDGGYLKLADVWYSALQPVLGAGRAWPLFRTDFGAAAPPLTWTSTVHAALNVTGYCCGLTSMESARRAELAHGGTYALMYSGNDTSAAGSYSYNRVFDVHLPLTAGTTLSYWIYPQSVNGTYVAIDLALTDGRSLRDSGAVDQFGVRAHPQFQGDGRRLVVNQWNLVQVKLGALAGGTVDQLRVGYDQPGSTGTFRGYIDDIQIVNAAL</sequence>
<keyword evidence="3" id="KW-1185">Reference proteome</keyword>
<dbReference type="AlphaFoldDB" id="A0A919PUA9"/>
<comment type="caution">
    <text evidence="2">The sequence shown here is derived from an EMBL/GenBank/DDBJ whole genome shotgun (WGS) entry which is preliminary data.</text>
</comment>
<accession>A0A919PUA9</accession>